<feature type="binding site" evidence="8">
    <location>
        <position position="179"/>
    </location>
    <ligand>
        <name>substrate</name>
    </ligand>
</feature>
<dbReference type="InterPro" id="IPR004662">
    <property type="entry name" value="AcgluKinase_fam"/>
</dbReference>
<dbReference type="Gene3D" id="3.40.1160.10">
    <property type="entry name" value="Acetylglutamate kinase-like"/>
    <property type="match status" value="1"/>
</dbReference>
<dbReference type="HAMAP" id="MF_00082">
    <property type="entry name" value="ArgB"/>
    <property type="match status" value="1"/>
</dbReference>
<geneLocation type="plastid" evidence="10"/>
<comment type="similarity">
    <text evidence="8">Belongs to the acetylglutamate kinase family. ArgB subfamily.</text>
</comment>
<evidence type="ECO:0000256" key="3">
    <source>
        <dbReference type="ARBA" id="ARBA00022605"/>
    </source>
</evidence>
<comment type="pathway">
    <text evidence="1 8">Amino-acid biosynthesis; L-arginine biosynthesis; N(2)-acetyl-L-ornithine from L-glutamate: step 2/4.</text>
</comment>
<feature type="site" description="Transition state stabilizer" evidence="8">
    <location>
        <position position="242"/>
    </location>
</feature>
<evidence type="ECO:0000256" key="1">
    <source>
        <dbReference type="ARBA" id="ARBA00004828"/>
    </source>
</evidence>
<keyword evidence="7 8" id="KW-0067">ATP-binding</keyword>
<dbReference type="UniPathway" id="UPA00068">
    <property type="reaction ID" value="UER00107"/>
</dbReference>
<dbReference type="EC" id="2.7.2.8" evidence="8"/>
<evidence type="ECO:0000256" key="8">
    <source>
        <dbReference type="HAMAP-Rule" id="MF_00082"/>
    </source>
</evidence>
<reference evidence="10" key="2">
    <citation type="submission" date="2019-04" db="EMBL/GenBank/DDBJ databases">
        <authorList>
            <person name="Pasella M."/>
        </authorList>
    </citation>
    <scope>NUCLEOTIDE SEQUENCE</scope>
    <source>
        <strain evidence="10">PD2952</strain>
    </source>
</reference>
<evidence type="ECO:0000313" key="10">
    <source>
        <dbReference type="EMBL" id="QCI05436.1"/>
    </source>
</evidence>
<dbReference type="PRINTS" id="PR00474">
    <property type="entry name" value="GLU5KINASE"/>
</dbReference>
<dbReference type="PANTHER" id="PTHR23342">
    <property type="entry name" value="N-ACETYLGLUTAMATE SYNTHASE"/>
    <property type="match status" value="1"/>
</dbReference>
<gene>
    <name evidence="8 10" type="primary">argB</name>
</gene>
<dbReference type="PIRSF" id="PIRSF000728">
    <property type="entry name" value="NAGK"/>
    <property type="match status" value="1"/>
</dbReference>
<organism evidence="10">
    <name type="scientific">Crouania attenuata</name>
    <dbReference type="NCBI Taxonomy" id="42002"/>
    <lineage>
        <taxon>Eukaryota</taxon>
        <taxon>Rhodophyta</taxon>
        <taxon>Florideophyceae</taxon>
        <taxon>Rhodymeniophycidae</taxon>
        <taxon>Ceramiales</taxon>
        <taxon>Callithamniaceae</taxon>
        <taxon>Crouania</taxon>
    </lineage>
</organism>
<evidence type="ECO:0000259" key="9">
    <source>
        <dbReference type="Pfam" id="PF00696"/>
    </source>
</evidence>
<dbReference type="InterPro" id="IPR037528">
    <property type="entry name" value="ArgB"/>
</dbReference>
<dbReference type="GO" id="GO:0003991">
    <property type="term" value="F:acetylglutamate kinase activity"/>
    <property type="evidence" value="ECO:0007669"/>
    <property type="project" value="UniProtKB-UniRule"/>
</dbReference>
<dbReference type="Pfam" id="PF00696">
    <property type="entry name" value="AA_kinase"/>
    <property type="match status" value="1"/>
</dbReference>
<dbReference type="EMBL" id="MK814632">
    <property type="protein sequence ID" value="QCI05436.1"/>
    <property type="molecule type" value="Genomic_DNA"/>
</dbReference>
<protein>
    <recommendedName>
        <fullName evidence="8">Acetylglutamate kinase</fullName>
        <ecNumber evidence="8">2.7.2.8</ecNumber>
    </recommendedName>
    <alternativeName>
        <fullName evidence="8">N-acetyl-L-glutamate 5-phosphotransferase</fullName>
    </alternativeName>
    <alternativeName>
        <fullName evidence="8">NAG kinase</fullName>
        <shortName evidence="8">NAGK</shortName>
    </alternativeName>
</protein>
<dbReference type="FunFam" id="3.40.1160.10:FF:000004">
    <property type="entry name" value="Acetylglutamate kinase"/>
    <property type="match status" value="1"/>
</dbReference>
<dbReference type="InterPro" id="IPR041727">
    <property type="entry name" value="NAGK-C"/>
</dbReference>
<dbReference type="SUPFAM" id="SSF53633">
    <property type="entry name" value="Carbamate kinase-like"/>
    <property type="match status" value="1"/>
</dbReference>
<dbReference type="GO" id="GO:0042450">
    <property type="term" value="P:L-arginine biosynthetic process via ornithine"/>
    <property type="evidence" value="ECO:0007669"/>
    <property type="project" value="UniProtKB-UniRule"/>
</dbReference>
<dbReference type="GO" id="GO:0005524">
    <property type="term" value="F:ATP binding"/>
    <property type="evidence" value="ECO:0007669"/>
    <property type="project" value="UniProtKB-UniRule"/>
</dbReference>
<comment type="function">
    <text evidence="8">Catalyzes the ATP-dependent phosphorylation of N-acetyl-L-glutamate.</text>
</comment>
<feature type="binding site" evidence="8">
    <location>
        <position position="86"/>
    </location>
    <ligand>
        <name>substrate</name>
    </ligand>
</feature>
<dbReference type="CDD" id="cd04250">
    <property type="entry name" value="AAK_NAGK-C"/>
    <property type="match status" value="1"/>
</dbReference>
<evidence type="ECO:0000256" key="2">
    <source>
        <dbReference type="ARBA" id="ARBA00022571"/>
    </source>
</evidence>
<accession>A0A4D6WPX7</accession>
<feature type="site" description="Transition state stabilizer" evidence="8">
    <location>
        <position position="29"/>
    </location>
</feature>
<feature type="domain" description="Aspartate/glutamate/uridylate kinase" evidence="9">
    <location>
        <begin position="24"/>
        <end position="261"/>
    </location>
</feature>
<evidence type="ECO:0000256" key="4">
    <source>
        <dbReference type="ARBA" id="ARBA00022679"/>
    </source>
</evidence>
<keyword evidence="2 8" id="KW-0055">Arginine biosynthesis</keyword>
<name>A0A4D6WPX7_9FLOR</name>
<feature type="binding site" evidence="8">
    <location>
        <begin position="64"/>
        <end position="65"/>
    </location>
    <ligand>
        <name>substrate</name>
    </ligand>
</feature>
<dbReference type="NCBIfam" id="TIGR00761">
    <property type="entry name" value="argB"/>
    <property type="match status" value="1"/>
</dbReference>
<dbReference type="InterPro" id="IPR036393">
    <property type="entry name" value="AceGlu_kinase-like_sf"/>
</dbReference>
<evidence type="ECO:0000256" key="5">
    <source>
        <dbReference type="ARBA" id="ARBA00022741"/>
    </source>
</evidence>
<dbReference type="InterPro" id="IPR001057">
    <property type="entry name" value="Glu/AcGlu_kinase"/>
</dbReference>
<reference evidence="10" key="1">
    <citation type="journal article" date="2019" name="Mol. Phylogenet. Evol.">
        <title>Morphological evolution and classification of the red algal order Ceramiales inferred using plastid phylogenomics.</title>
        <authorList>
            <person name="Diaz-Tapia P."/>
            <person name="Pasella M.M."/>
            <person name="Verbruggen H."/>
            <person name="Maggs C.A."/>
        </authorList>
    </citation>
    <scope>NUCLEOTIDE SEQUENCE</scope>
    <source>
        <strain evidence="10">PD2952</strain>
    </source>
</reference>
<dbReference type="InterPro" id="IPR001048">
    <property type="entry name" value="Asp/Glu/Uridylate_kinase"/>
</dbReference>
<proteinExistence type="inferred from homology"/>
<dbReference type="PANTHER" id="PTHR23342:SF0">
    <property type="entry name" value="N-ACETYLGLUTAMATE SYNTHASE, MITOCHONDRIAL"/>
    <property type="match status" value="1"/>
</dbReference>
<comment type="catalytic activity">
    <reaction evidence="8">
        <text>N-acetyl-L-glutamate + ATP = N-acetyl-L-glutamyl 5-phosphate + ADP</text>
        <dbReference type="Rhea" id="RHEA:14629"/>
        <dbReference type="ChEBI" id="CHEBI:30616"/>
        <dbReference type="ChEBI" id="CHEBI:44337"/>
        <dbReference type="ChEBI" id="CHEBI:57936"/>
        <dbReference type="ChEBI" id="CHEBI:456216"/>
        <dbReference type="EC" id="2.7.2.8"/>
    </reaction>
</comment>
<dbReference type="AlphaFoldDB" id="A0A4D6WPX7"/>
<evidence type="ECO:0000256" key="7">
    <source>
        <dbReference type="ARBA" id="ARBA00022840"/>
    </source>
</evidence>
<keyword evidence="3 8" id="KW-0028">Amino-acid biosynthesis</keyword>
<keyword evidence="10" id="KW-0934">Plastid</keyword>
<keyword evidence="6 8" id="KW-0418">Kinase</keyword>
<keyword evidence="5 8" id="KW-0547">Nucleotide-binding</keyword>
<dbReference type="GO" id="GO:0005737">
    <property type="term" value="C:cytoplasm"/>
    <property type="evidence" value="ECO:0007669"/>
    <property type="project" value="InterPro"/>
</dbReference>
<keyword evidence="4 8" id="KW-0808">Transferase</keyword>
<sequence>MLNNLRDLKSLSNITPFINNYSGKIFVVKYGGSVMKNEKLQIQFIKDIYFLSSIGIKVVLVHGGGPFINDWLNKLSIEPKFENGIRITDFETMKIVEMVLIGQVNKTLVSLMNTFPVNAIGISGKDANLVVASKLFDSSHNFVGKVDSVNINILNLLLDNHYLPIIASVSSDIYGQSYNINADTFASILSVYLGANKLILVTDTDGVMLDISDSTTLISHLTCPKISKLKRDNVICGGMIPKVDSCVDAVSNGVFSAHIINGNINHSLLIELFTDKRCGSMVTI</sequence>
<evidence type="ECO:0000256" key="6">
    <source>
        <dbReference type="ARBA" id="ARBA00022777"/>
    </source>
</evidence>